<gene>
    <name evidence="2" type="ORF">ENN90_11015</name>
</gene>
<dbReference type="EMBL" id="DSDK01000605">
    <property type="protein sequence ID" value="HDR52129.1"/>
    <property type="molecule type" value="Genomic_DNA"/>
</dbReference>
<feature type="transmembrane region" description="Helical" evidence="1">
    <location>
        <begin position="58"/>
        <end position="85"/>
    </location>
</feature>
<proteinExistence type="predicted"/>
<name>A0A831PJT7_9BACT</name>
<dbReference type="AlphaFoldDB" id="A0A831PJT7"/>
<dbReference type="Proteomes" id="UP000886047">
    <property type="component" value="Unassembled WGS sequence"/>
</dbReference>
<keyword evidence="1" id="KW-0472">Membrane</keyword>
<comment type="caution">
    <text evidence="2">The sequence shown here is derived from an EMBL/GenBank/DDBJ whole genome shotgun (WGS) entry which is preliminary data.</text>
</comment>
<protein>
    <submittedName>
        <fullName evidence="2">Uncharacterized protein</fullName>
    </submittedName>
</protein>
<accession>A0A831PJT7</accession>
<evidence type="ECO:0000256" key="1">
    <source>
        <dbReference type="SAM" id="Phobius"/>
    </source>
</evidence>
<feature type="transmembrane region" description="Helical" evidence="1">
    <location>
        <begin position="106"/>
        <end position="130"/>
    </location>
</feature>
<sequence>MNDNPNSGQSSNLPTSCRRSQESLQDVVKLIMTLSLGVLALSGTFASQMSIGISLGIFLLYFSWLFLILTIFYGIGMLSSLAQLIMNDSPNWWGQTINKARRSWRCFQVGIVLLVVYGGLFAGLKAFGIIETKNDEVQKIQIANENIEIVIKDKESGTEKVISQDNK</sequence>
<reference evidence="2" key="1">
    <citation type="journal article" date="2020" name="mSystems">
        <title>Genome- and Community-Level Interaction Insights into Carbon Utilization and Element Cycling Functions of Hydrothermarchaeota in Hydrothermal Sediment.</title>
        <authorList>
            <person name="Zhou Z."/>
            <person name="Liu Y."/>
            <person name="Xu W."/>
            <person name="Pan J."/>
            <person name="Luo Z.H."/>
            <person name="Li M."/>
        </authorList>
    </citation>
    <scope>NUCLEOTIDE SEQUENCE [LARGE SCALE GENOMIC DNA]</scope>
    <source>
        <strain evidence="2">SpSt-1217</strain>
    </source>
</reference>
<evidence type="ECO:0000313" key="2">
    <source>
        <dbReference type="EMBL" id="HDR52129.1"/>
    </source>
</evidence>
<organism evidence="2">
    <name type="scientific">Mariniphaga anaerophila</name>
    <dbReference type="NCBI Taxonomy" id="1484053"/>
    <lineage>
        <taxon>Bacteria</taxon>
        <taxon>Pseudomonadati</taxon>
        <taxon>Bacteroidota</taxon>
        <taxon>Bacteroidia</taxon>
        <taxon>Marinilabiliales</taxon>
        <taxon>Prolixibacteraceae</taxon>
        <taxon>Mariniphaga</taxon>
    </lineage>
</organism>
<keyword evidence="1" id="KW-0812">Transmembrane</keyword>
<keyword evidence="1" id="KW-1133">Transmembrane helix</keyword>